<dbReference type="RefSeq" id="WP_235313787.1">
    <property type="nucleotide sequence ID" value="NZ_JAKGAS010000010.1"/>
</dbReference>
<comment type="caution">
    <text evidence="2">The sequence shown here is derived from an EMBL/GenBank/DDBJ whole genome shotgun (WGS) entry which is preliminary data.</text>
</comment>
<keyword evidence="3" id="KW-1185">Reference proteome</keyword>
<protein>
    <submittedName>
        <fullName evidence="2">DUF1190 family protein</fullName>
    </submittedName>
</protein>
<dbReference type="Proteomes" id="UP001521137">
    <property type="component" value="Unassembled WGS sequence"/>
</dbReference>
<reference evidence="2 3" key="1">
    <citation type="submission" date="2022-01" db="EMBL/GenBank/DDBJ databases">
        <title>Paraglaciecola sp. G1-23.</title>
        <authorList>
            <person name="Jin M.S."/>
            <person name="Han D.M."/>
            <person name="Kim H.M."/>
            <person name="Jeon C.O."/>
        </authorList>
    </citation>
    <scope>NUCLEOTIDE SEQUENCE [LARGE SCALE GENOMIC DNA]</scope>
    <source>
        <strain evidence="2 3">G1-23</strain>
    </source>
</reference>
<dbReference type="InterPro" id="IPR009576">
    <property type="entry name" value="Biofilm_formation_YgiB"/>
</dbReference>
<dbReference type="EMBL" id="JAKGAS010000010">
    <property type="protein sequence ID" value="MCF2949683.1"/>
    <property type="molecule type" value="Genomic_DNA"/>
</dbReference>
<feature type="region of interest" description="Disordered" evidence="1">
    <location>
        <begin position="1"/>
        <end position="26"/>
    </location>
</feature>
<name>A0ABS9D9P6_9ALTE</name>
<dbReference type="Pfam" id="PF06693">
    <property type="entry name" value="DUF1190"/>
    <property type="match status" value="1"/>
</dbReference>
<proteinExistence type="predicted"/>
<accession>A0ABS9D9P6</accession>
<gene>
    <name evidence="2" type="ORF">L0668_16310</name>
</gene>
<dbReference type="NCBIfam" id="NF008655">
    <property type="entry name" value="PRK11653.1"/>
    <property type="match status" value="1"/>
</dbReference>
<feature type="compositionally biased region" description="Polar residues" evidence="1">
    <location>
        <begin position="11"/>
        <end position="26"/>
    </location>
</feature>
<feature type="region of interest" description="Disordered" evidence="1">
    <location>
        <begin position="180"/>
        <end position="218"/>
    </location>
</feature>
<organism evidence="2 3">
    <name type="scientific">Paraglaciecola algarum</name>
    <dbReference type="NCBI Taxonomy" id="3050085"/>
    <lineage>
        <taxon>Bacteria</taxon>
        <taxon>Pseudomonadati</taxon>
        <taxon>Pseudomonadota</taxon>
        <taxon>Gammaproteobacteria</taxon>
        <taxon>Alteromonadales</taxon>
        <taxon>Alteromonadaceae</taxon>
        <taxon>Paraglaciecola</taxon>
    </lineage>
</organism>
<evidence type="ECO:0000313" key="2">
    <source>
        <dbReference type="EMBL" id="MCF2949683.1"/>
    </source>
</evidence>
<evidence type="ECO:0000313" key="3">
    <source>
        <dbReference type="Proteomes" id="UP001521137"/>
    </source>
</evidence>
<sequence length="218" mass="24302">MPTDLSKTRSKNTSSEQTASKRSRSINIDSMRKGFSVKPLALGITAIFLSSCGDKEKAEVFTSPEDCTNANPEYAQQCKLAYEEALAEAQRTGPKYNSQRDCESEFGNNQCHAVNNSSGSFFMPFMAGYMLSNLMSPRGYNYQPMFTSYSRYSPYRNRWIGADGYDFGDYRRRSMHVSKDSFKPKPTVNKTMKRGGFGSSVRAKSSWGSSSKKGGWGG</sequence>
<evidence type="ECO:0000256" key="1">
    <source>
        <dbReference type="SAM" id="MobiDB-lite"/>
    </source>
</evidence>
<feature type="compositionally biased region" description="Low complexity" evidence="1">
    <location>
        <begin position="204"/>
        <end position="218"/>
    </location>
</feature>